<dbReference type="EMBL" id="AZHX01001081">
    <property type="protein sequence ID" value="ETX04940.1"/>
    <property type="molecule type" value="Genomic_DNA"/>
</dbReference>
<organism evidence="2 3">
    <name type="scientific">Candidatus Entotheonella gemina</name>
    <dbReference type="NCBI Taxonomy" id="1429439"/>
    <lineage>
        <taxon>Bacteria</taxon>
        <taxon>Pseudomonadati</taxon>
        <taxon>Nitrospinota/Tectimicrobiota group</taxon>
        <taxon>Candidatus Tectimicrobiota</taxon>
        <taxon>Candidatus Entotheonellia</taxon>
        <taxon>Candidatus Entotheonellales</taxon>
        <taxon>Candidatus Entotheonellaceae</taxon>
        <taxon>Candidatus Entotheonella</taxon>
    </lineage>
</organism>
<dbReference type="Gene3D" id="2.120.10.30">
    <property type="entry name" value="TolB, C-terminal domain"/>
    <property type="match status" value="1"/>
</dbReference>
<dbReference type="HOGENOM" id="CLU_907631_0_0_7"/>
<sequence>KDGSLLPAPIAGLPEMKEKGQGGLMGIALHPGFAQNRWLYLAYAAGSWGSYSTEVLRGRFDGSQLNEVQTIFKAIPKTRGGRHFGSRLVFGRDQTLYISLGDRGARDAAQDVSDHRGTLIRVHADGSVPSDNPFAGHAKARPEIYTYGNRNMQGMTIHPISGVIWTHEHGPQGGDEVNIMRAGVNYGWPVITYGVNYGLSTQIGEGTHKEGMAQPIHKWVPSIAPSGTTFYTGEVFPNWKGNLFVGSLKFGLLVRLEVEGEQVVSEERMLDGRYGRIRDVVQGPDGYLYLLTDDRDGQLLRLTPAS</sequence>
<dbReference type="PATRIC" id="fig|1429439.4.peg.4393"/>
<dbReference type="PANTHER" id="PTHR19328">
    <property type="entry name" value="HEDGEHOG-INTERACTING PROTEIN"/>
    <property type="match status" value="1"/>
</dbReference>
<evidence type="ECO:0000259" key="1">
    <source>
        <dbReference type="Pfam" id="PF07995"/>
    </source>
</evidence>
<dbReference type="InterPro" id="IPR012938">
    <property type="entry name" value="Glc/Sorbosone_DH"/>
</dbReference>
<dbReference type="InterPro" id="IPR011041">
    <property type="entry name" value="Quinoprot_gluc/sorb_DH_b-prop"/>
</dbReference>
<name>W4M427_9BACT</name>
<evidence type="ECO:0000313" key="3">
    <source>
        <dbReference type="Proteomes" id="UP000019140"/>
    </source>
</evidence>
<reference evidence="2 3" key="1">
    <citation type="journal article" date="2014" name="Nature">
        <title>An environmental bacterial taxon with a large and distinct metabolic repertoire.</title>
        <authorList>
            <person name="Wilson M.C."/>
            <person name="Mori T."/>
            <person name="Ruckert C."/>
            <person name="Uria A.R."/>
            <person name="Helf M.J."/>
            <person name="Takada K."/>
            <person name="Gernert C."/>
            <person name="Steffens U.A."/>
            <person name="Heycke N."/>
            <person name="Schmitt S."/>
            <person name="Rinke C."/>
            <person name="Helfrich E.J."/>
            <person name="Brachmann A.O."/>
            <person name="Gurgui C."/>
            <person name="Wakimoto T."/>
            <person name="Kracht M."/>
            <person name="Crusemann M."/>
            <person name="Hentschel U."/>
            <person name="Abe I."/>
            <person name="Matsunaga S."/>
            <person name="Kalinowski J."/>
            <person name="Takeyama H."/>
            <person name="Piel J."/>
        </authorList>
    </citation>
    <scope>NUCLEOTIDE SEQUENCE [LARGE SCALE GENOMIC DNA]</scope>
    <source>
        <strain evidence="3">TSY2</strain>
    </source>
</reference>
<dbReference type="InterPro" id="IPR011042">
    <property type="entry name" value="6-blade_b-propeller_TolB-like"/>
</dbReference>
<dbReference type="Pfam" id="PF07995">
    <property type="entry name" value="GSDH"/>
    <property type="match status" value="1"/>
</dbReference>
<dbReference type="SUPFAM" id="SSF50952">
    <property type="entry name" value="Soluble quinoprotein glucose dehydrogenase"/>
    <property type="match status" value="1"/>
</dbReference>
<accession>W4M427</accession>
<proteinExistence type="predicted"/>
<comment type="caution">
    <text evidence="2">The sequence shown here is derived from an EMBL/GenBank/DDBJ whole genome shotgun (WGS) entry which is preliminary data.</text>
</comment>
<protein>
    <recommendedName>
        <fullName evidence="1">Glucose/Sorbosone dehydrogenase domain-containing protein</fullName>
    </recommendedName>
</protein>
<keyword evidence="3" id="KW-1185">Reference proteome</keyword>
<feature type="non-terminal residue" evidence="2">
    <location>
        <position position="1"/>
    </location>
</feature>
<gene>
    <name evidence="2" type="ORF">ETSY2_25885</name>
</gene>
<evidence type="ECO:0000313" key="2">
    <source>
        <dbReference type="EMBL" id="ETX04940.1"/>
    </source>
</evidence>
<dbReference type="Proteomes" id="UP000019140">
    <property type="component" value="Unassembled WGS sequence"/>
</dbReference>
<dbReference type="AlphaFoldDB" id="W4M427"/>
<dbReference type="PANTHER" id="PTHR19328:SF75">
    <property type="entry name" value="ALDOSE SUGAR DEHYDROGENASE YLII"/>
    <property type="match status" value="1"/>
</dbReference>
<feature type="domain" description="Glucose/Sorbosone dehydrogenase" evidence="1">
    <location>
        <begin position="2"/>
        <end position="301"/>
    </location>
</feature>